<evidence type="ECO:0000256" key="14">
    <source>
        <dbReference type="PROSITE-ProRule" id="PRU01122"/>
    </source>
</evidence>
<keyword evidence="7 10" id="KW-0067">ATP-binding</keyword>
<dbReference type="Gene3D" id="1.20.5.5270">
    <property type="match status" value="1"/>
</dbReference>
<dbReference type="InterPro" id="IPR004815">
    <property type="entry name" value="Lon_bac/euk-typ"/>
</dbReference>
<dbReference type="Pfam" id="PF00004">
    <property type="entry name" value="AAA"/>
    <property type="match status" value="1"/>
</dbReference>
<comment type="catalytic activity">
    <reaction evidence="9 10 11 14">
        <text>Hydrolysis of proteins in presence of ATP.</text>
        <dbReference type="EC" id="3.4.21.53"/>
    </reaction>
</comment>
<dbReference type="SMART" id="SM00464">
    <property type="entry name" value="LON"/>
    <property type="match status" value="1"/>
</dbReference>
<dbReference type="InterPro" id="IPR027417">
    <property type="entry name" value="P-loop_NTPase"/>
</dbReference>
<evidence type="ECO:0000256" key="11">
    <source>
        <dbReference type="PIRNR" id="PIRNR001174"/>
    </source>
</evidence>
<dbReference type="SUPFAM" id="SSF88697">
    <property type="entry name" value="PUA domain-like"/>
    <property type="match status" value="1"/>
</dbReference>
<dbReference type="InterPro" id="IPR054594">
    <property type="entry name" value="Lon_lid"/>
</dbReference>
<dbReference type="GO" id="GO:0004252">
    <property type="term" value="F:serine-type endopeptidase activity"/>
    <property type="evidence" value="ECO:0007669"/>
    <property type="project" value="UniProtKB-UniRule"/>
</dbReference>
<dbReference type="PANTHER" id="PTHR10046">
    <property type="entry name" value="ATP DEPENDENT LON PROTEASE FAMILY MEMBER"/>
    <property type="match status" value="1"/>
</dbReference>
<dbReference type="GO" id="GO:0004176">
    <property type="term" value="F:ATP-dependent peptidase activity"/>
    <property type="evidence" value="ECO:0007669"/>
    <property type="project" value="UniProtKB-UniRule"/>
</dbReference>
<feature type="binding site" evidence="10 13">
    <location>
        <begin position="385"/>
        <end position="392"/>
    </location>
    <ligand>
        <name>ATP</name>
        <dbReference type="ChEBI" id="CHEBI:30616"/>
    </ligand>
</feature>
<comment type="induction">
    <text evidence="10">By heat shock.</text>
</comment>
<feature type="domain" description="Lon N-terminal" evidence="19">
    <location>
        <begin position="41"/>
        <end position="234"/>
    </location>
</feature>
<dbReference type="Gene3D" id="3.30.230.10">
    <property type="match status" value="1"/>
</dbReference>
<dbReference type="PIRSF" id="PIRSF001174">
    <property type="entry name" value="Lon_proteas"/>
    <property type="match status" value="1"/>
</dbReference>
<dbReference type="SUPFAM" id="SSF54211">
    <property type="entry name" value="Ribosomal protein S5 domain 2-like"/>
    <property type="match status" value="1"/>
</dbReference>
<feature type="region of interest" description="Disordered" evidence="17">
    <location>
        <begin position="1"/>
        <end position="23"/>
    </location>
</feature>
<dbReference type="SUPFAM" id="SSF52540">
    <property type="entry name" value="P-loop containing nucleoside triphosphate hydrolases"/>
    <property type="match status" value="1"/>
</dbReference>
<gene>
    <name evidence="10" type="primary">lon</name>
    <name evidence="20" type="ORF">DFR44_10479</name>
</gene>
<dbReference type="GO" id="GO:0034605">
    <property type="term" value="P:cellular response to heat"/>
    <property type="evidence" value="ECO:0007669"/>
    <property type="project" value="UniProtKB-UniRule"/>
</dbReference>
<evidence type="ECO:0000256" key="2">
    <source>
        <dbReference type="ARBA" id="ARBA00022490"/>
    </source>
</evidence>
<accession>A0A4R6YA08</accession>
<evidence type="ECO:0000256" key="9">
    <source>
        <dbReference type="ARBA" id="ARBA00050665"/>
    </source>
</evidence>
<dbReference type="GO" id="GO:0005524">
    <property type="term" value="F:ATP binding"/>
    <property type="evidence" value="ECO:0007669"/>
    <property type="project" value="UniProtKB-UniRule"/>
</dbReference>
<dbReference type="InterPro" id="IPR003111">
    <property type="entry name" value="Lon_prtase_N"/>
</dbReference>
<keyword evidence="2 10" id="KW-0963">Cytoplasm</keyword>
<dbReference type="NCBIfam" id="NF008053">
    <property type="entry name" value="PRK10787.1"/>
    <property type="match status" value="1"/>
</dbReference>
<comment type="subcellular location">
    <subcellularLocation>
        <location evidence="1 10 11">Cytoplasm</location>
    </subcellularLocation>
</comment>
<dbReference type="EMBL" id="SNZE01000004">
    <property type="protein sequence ID" value="TDR32360.1"/>
    <property type="molecule type" value="Genomic_DNA"/>
</dbReference>
<dbReference type="FunFam" id="3.40.50.300:FF:000021">
    <property type="entry name" value="Lon protease homolog"/>
    <property type="match status" value="1"/>
</dbReference>
<dbReference type="Proteomes" id="UP000294480">
    <property type="component" value="Unassembled WGS sequence"/>
</dbReference>
<dbReference type="Gene3D" id="2.30.130.40">
    <property type="entry name" value="LON domain-like"/>
    <property type="match status" value="1"/>
</dbReference>
<evidence type="ECO:0000313" key="21">
    <source>
        <dbReference type="Proteomes" id="UP000294480"/>
    </source>
</evidence>
<dbReference type="InterPro" id="IPR003593">
    <property type="entry name" value="AAA+_ATPase"/>
</dbReference>
<dbReference type="InterPro" id="IPR003959">
    <property type="entry name" value="ATPase_AAA_core"/>
</dbReference>
<dbReference type="GO" id="GO:0005737">
    <property type="term" value="C:cytoplasm"/>
    <property type="evidence" value="ECO:0007669"/>
    <property type="project" value="UniProtKB-SubCell"/>
</dbReference>
<dbReference type="InterPro" id="IPR015947">
    <property type="entry name" value="PUA-like_sf"/>
</dbReference>
<proteinExistence type="evidence at transcript level"/>
<dbReference type="Pfam" id="PF05362">
    <property type="entry name" value="Lon_C"/>
    <property type="match status" value="1"/>
</dbReference>
<reference evidence="20 21" key="1">
    <citation type="submission" date="2019-03" db="EMBL/GenBank/DDBJ databases">
        <title>Genomic Encyclopedia of Type Strains, Phase IV (KMG-IV): sequencing the most valuable type-strain genomes for metagenomic binning, comparative biology and taxonomic classification.</title>
        <authorList>
            <person name="Goeker M."/>
        </authorList>
    </citation>
    <scope>NUCLEOTIDE SEQUENCE [LARGE SCALE GENOMIC DNA]</scope>
    <source>
        <strain evidence="20 21">DSM 102852</strain>
    </source>
</reference>
<evidence type="ECO:0000256" key="16">
    <source>
        <dbReference type="SAM" id="Coils"/>
    </source>
</evidence>
<organism evidence="20 21">
    <name type="scientific">Hydromonas duriensis</name>
    <dbReference type="NCBI Taxonomy" id="1527608"/>
    <lineage>
        <taxon>Bacteria</taxon>
        <taxon>Pseudomonadati</taxon>
        <taxon>Pseudomonadota</taxon>
        <taxon>Betaproteobacteria</taxon>
        <taxon>Burkholderiales</taxon>
        <taxon>Burkholderiaceae</taxon>
        <taxon>Hydromonas</taxon>
    </lineage>
</organism>
<comment type="caution">
    <text evidence="20">The sequence shown here is derived from an EMBL/GenBank/DDBJ whole genome shotgun (WGS) entry which is preliminary data.</text>
</comment>
<evidence type="ECO:0000256" key="3">
    <source>
        <dbReference type="ARBA" id="ARBA00022670"/>
    </source>
</evidence>
<dbReference type="InterPro" id="IPR046336">
    <property type="entry name" value="Lon_prtase_N_sf"/>
</dbReference>
<dbReference type="Pfam" id="PF02190">
    <property type="entry name" value="LON_substr_bdg"/>
    <property type="match status" value="1"/>
</dbReference>
<evidence type="ECO:0000256" key="15">
    <source>
        <dbReference type="RuleBase" id="RU000591"/>
    </source>
</evidence>
<dbReference type="InterPro" id="IPR027543">
    <property type="entry name" value="Lon_bac"/>
</dbReference>
<dbReference type="Gene3D" id="1.20.58.1480">
    <property type="match status" value="1"/>
</dbReference>
<dbReference type="Gene3D" id="3.40.50.300">
    <property type="entry name" value="P-loop containing nucleotide triphosphate hydrolases"/>
    <property type="match status" value="1"/>
</dbReference>
<sequence length="830" mass="91497">MSEESIKKPRAPRVKKSVGEETAPTVATLPTAADLKNNDSLPLLPLRDVVVFPHMVIPLFVGREKSIRALEAASAAELNVVLVAQKSPEKDNPDGNDLYKVGCVARILQMLKLPDGTVKVLVEGEKRANLSNIIEKDGYLACSVNDLIDTEADAAEVEALRRTVLTQFEQYVKLNKKIPDEILNSLAAIDDGAHLADTIVAHLPIKLELKQELLELRSVKTRLEDVLHQMEVEIDILQVEKRIRGRVKRQMEKSQREYYLNEQVKAIQKELGEGEEGADIEELEKKIIAARMPKEARDKADAELKKLKLMSPMSAEAGVVRNYLETLVSLPWKKKTKPNNDLAKAEAILNEDHYGLEKVKERVLEYLAVQQRVEKNKSPILCLVGPPGVGKTSLGQSVARATNRKFVRMALGGVRDESEIRGHRRTYIGAMMGRILQSLTKVGVRNPLFLLDEVDKMGMDFRGDPASALLEVLDPEQNHTFSDHYVEVDFDLSDVMFVATSNSLNIPGPLLDRMEVIRLSGYTEDEKLSIAQKYLLPKQLKNNGLKAGELDVKVEALRDIIRYYTREAGVRSLERDISKLCRKAVKMLLLNKDLKTVTIDSSNIEHFLGVHRFSFGIAEKENKVGQVTGLAWTEVGGELLTIEAQVMPGKGIMTRTGSLGDVMKESVEAARTVVRARANALGISNTVFDKKDIHVHVPEGATPKDGPSAGIAMTTALVSALTDNPVKSNVAMTGEITLRGEVLAIGGLKEKLLAALRGGITVALIPHENVKDLAEIPDNVKNGIDIIPVKWIEEVLQHALERPLTPIIEPEIVVPDVPSAAAVKSEGLAH</sequence>
<dbReference type="Gene3D" id="1.10.8.60">
    <property type="match status" value="1"/>
</dbReference>
<keyword evidence="8 10" id="KW-0346">Stress response</keyword>
<dbReference type="InterPro" id="IPR027065">
    <property type="entry name" value="Lon_Prtase"/>
</dbReference>
<dbReference type="PROSITE" id="PS51786">
    <property type="entry name" value="LON_PROTEOLYTIC"/>
    <property type="match status" value="1"/>
</dbReference>
<comment type="similarity">
    <text evidence="10 11 14 15">Belongs to the peptidase S16 family.</text>
</comment>
<dbReference type="FunFam" id="1.20.5.5270:FF:000002">
    <property type="entry name" value="Lon protease homolog"/>
    <property type="match status" value="1"/>
</dbReference>
<keyword evidence="5 10" id="KW-0378">Hydrolase</keyword>
<evidence type="ECO:0000256" key="6">
    <source>
        <dbReference type="ARBA" id="ARBA00022825"/>
    </source>
</evidence>
<dbReference type="AlphaFoldDB" id="A0A4R6YA08"/>
<dbReference type="GO" id="GO:0006515">
    <property type="term" value="P:protein quality control for misfolded or incompletely synthesized proteins"/>
    <property type="evidence" value="ECO:0007669"/>
    <property type="project" value="UniProtKB-UniRule"/>
</dbReference>
<dbReference type="EC" id="3.4.21.53" evidence="10 11"/>
<dbReference type="Pfam" id="PF22667">
    <property type="entry name" value="Lon_lid"/>
    <property type="match status" value="1"/>
</dbReference>
<evidence type="ECO:0000256" key="8">
    <source>
        <dbReference type="ARBA" id="ARBA00023016"/>
    </source>
</evidence>
<evidence type="ECO:0000256" key="17">
    <source>
        <dbReference type="SAM" id="MobiDB-lite"/>
    </source>
</evidence>
<keyword evidence="4 10" id="KW-0547">Nucleotide-binding</keyword>
<evidence type="ECO:0000259" key="19">
    <source>
        <dbReference type="PROSITE" id="PS51787"/>
    </source>
</evidence>
<feature type="coiled-coil region" evidence="16">
    <location>
        <begin position="206"/>
        <end position="240"/>
    </location>
</feature>
<dbReference type="CDD" id="cd19500">
    <property type="entry name" value="RecA-like_Lon"/>
    <property type="match status" value="1"/>
</dbReference>
<comment type="function">
    <text evidence="10">ATP-dependent serine protease that mediates the selective degradation of mutant and abnormal proteins as well as certain short-lived regulatory proteins. Required for cellular homeostasis and for survival from DNA damage and developmental changes induced by stress. Degrades polypeptides processively to yield small peptide fragments that are 5 to 10 amino acids long. Binds to DNA in a double-stranded, site-specific manner.</text>
</comment>
<name>A0A4R6YA08_9BURK</name>
<keyword evidence="16" id="KW-0175">Coiled coil</keyword>
<evidence type="ECO:0000256" key="1">
    <source>
        <dbReference type="ARBA" id="ARBA00004496"/>
    </source>
</evidence>
<dbReference type="OrthoDB" id="9803599at2"/>
<feature type="domain" description="Lon proteolytic" evidence="18">
    <location>
        <begin position="621"/>
        <end position="802"/>
    </location>
</feature>
<dbReference type="InterPro" id="IPR020568">
    <property type="entry name" value="Ribosomal_Su5_D2-typ_SF"/>
</dbReference>
<evidence type="ECO:0000256" key="13">
    <source>
        <dbReference type="PIRSR" id="PIRSR001174-2"/>
    </source>
</evidence>
<evidence type="ECO:0000256" key="12">
    <source>
        <dbReference type="PIRSR" id="PIRSR001174-1"/>
    </source>
</evidence>
<dbReference type="InterPro" id="IPR008269">
    <property type="entry name" value="Lon_proteolytic"/>
</dbReference>
<feature type="active site" evidence="10 12">
    <location>
        <position position="708"/>
    </location>
</feature>
<keyword evidence="3 10" id="KW-0645">Protease</keyword>
<protein>
    <recommendedName>
        <fullName evidence="10 11">Lon protease</fullName>
        <ecNumber evidence="10 11">3.4.21.53</ecNumber>
    </recommendedName>
    <alternativeName>
        <fullName evidence="10">ATP-dependent protease La</fullName>
    </alternativeName>
</protein>
<dbReference type="GO" id="GO:0043565">
    <property type="term" value="F:sequence-specific DNA binding"/>
    <property type="evidence" value="ECO:0007669"/>
    <property type="project" value="UniProtKB-UniRule"/>
</dbReference>
<dbReference type="PRINTS" id="PR00830">
    <property type="entry name" value="ENDOLAPTASE"/>
</dbReference>
<dbReference type="InterPro" id="IPR014721">
    <property type="entry name" value="Ribsml_uS5_D2-typ_fold_subgr"/>
</dbReference>
<keyword evidence="21" id="KW-1185">Reference proteome</keyword>
<dbReference type="HAMAP" id="MF_01973">
    <property type="entry name" value="lon_bact"/>
    <property type="match status" value="1"/>
</dbReference>
<evidence type="ECO:0000256" key="5">
    <source>
        <dbReference type="ARBA" id="ARBA00022801"/>
    </source>
</evidence>
<dbReference type="PROSITE" id="PS01046">
    <property type="entry name" value="LON_SER"/>
    <property type="match status" value="1"/>
</dbReference>
<dbReference type="GO" id="GO:0016887">
    <property type="term" value="F:ATP hydrolysis activity"/>
    <property type="evidence" value="ECO:0007669"/>
    <property type="project" value="UniProtKB-UniRule"/>
</dbReference>
<comment type="subunit">
    <text evidence="10 11">Homohexamer. Organized in a ring with a central cavity.</text>
</comment>
<dbReference type="InterPro" id="IPR008268">
    <property type="entry name" value="Peptidase_S16_AS"/>
</dbReference>
<dbReference type="PROSITE" id="PS51787">
    <property type="entry name" value="LON_N"/>
    <property type="match status" value="1"/>
</dbReference>
<feature type="active site" evidence="10 12">
    <location>
        <position position="751"/>
    </location>
</feature>
<evidence type="ECO:0000313" key="20">
    <source>
        <dbReference type="EMBL" id="TDR32360.1"/>
    </source>
</evidence>
<keyword evidence="6 10" id="KW-0720">Serine protease</keyword>
<evidence type="ECO:0000256" key="4">
    <source>
        <dbReference type="ARBA" id="ARBA00022741"/>
    </source>
</evidence>
<dbReference type="NCBIfam" id="TIGR00763">
    <property type="entry name" value="lon"/>
    <property type="match status" value="1"/>
</dbReference>
<evidence type="ECO:0000256" key="10">
    <source>
        <dbReference type="HAMAP-Rule" id="MF_01973"/>
    </source>
</evidence>
<dbReference type="FunFam" id="3.30.230.10:FF:000010">
    <property type="entry name" value="Lon protease"/>
    <property type="match status" value="1"/>
</dbReference>
<evidence type="ECO:0000256" key="7">
    <source>
        <dbReference type="ARBA" id="ARBA00022840"/>
    </source>
</evidence>
<evidence type="ECO:0000259" key="18">
    <source>
        <dbReference type="PROSITE" id="PS51786"/>
    </source>
</evidence>
<dbReference type="SMART" id="SM00382">
    <property type="entry name" value="AAA"/>
    <property type="match status" value="1"/>
</dbReference>